<reference evidence="1 2" key="1">
    <citation type="journal article" date="2011" name="Genome Biol. Evol.">
        <title>Complete nucleomorph genome sequence of the nonphotosynthetic alga Cryptomonas paramecium reveals a core nucleomorph gene set.</title>
        <authorList>
            <person name="Tanifuji G."/>
            <person name="Onodera N.T."/>
            <person name="Wheeler T.J."/>
            <person name="Dlutek M."/>
            <person name="Donaher N."/>
            <person name="Archibald J.M."/>
        </authorList>
    </citation>
    <scope>NUCLEOTIDE SEQUENCE [LARGE SCALE GENOMIC DNA]</scope>
    <source>
        <strain evidence="1 2">CCAP977/2A</strain>
    </source>
</reference>
<evidence type="ECO:0000313" key="1">
    <source>
        <dbReference type="EMBL" id="AEA38936.1"/>
    </source>
</evidence>
<geneLocation type="nucleomorph" evidence="1"/>
<dbReference type="Proteomes" id="UP000243423">
    <property type="component" value="Nucleomorph 2"/>
</dbReference>
<dbReference type="AlphaFoldDB" id="F2HHZ0"/>
<gene>
    <name evidence="1" type="ORF">CPARA_2gp278</name>
</gene>
<accession>F2HHZ0</accession>
<protein>
    <submittedName>
        <fullName evidence="1">Uncharacterized protein</fullName>
    </submittedName>
</protein>
<sequence length="213" mass="25378">MQVFKTLRSCYNAFFLYSKKKTTVNCKFNLTEILAEATGLICGVQKFFSFKINLSQSSIFMFFNKNSILFKKDVSSLSKFLILNQTELLLKDKTPFVHLIQCKKIRKLQFFVLKKKLIFNLFLQPNDHSKFFFLKKKNLYLNIYNHKEKERVYISQCLIIKCLKHFENLTPSKLMILLKNKIDSDSRGIIIQFEKLLRKKYAYYVKNLVTMKI</sequence>
<evidence type="ECO:0000313" key="2">
    <source>
        <dbReference type="Proteomes" id="UP000243423"/>
    </source>
</evidence>
<name>F2HHZ0_9CRYP</name>
<proteinExistence type="predicted"/>
<dbReference type="GeneID" id="10447178"/>
<keyword evidence="1" id="KW-0542">Nucleomorph</keyword>
<dbReference type="EMBL" id="CP002173">
    <property type="protein sequence ID" value="AEA38936.1"/>
    <property type="molecule type" value="Genomic_DNA"/>
</dbReference>
<dbReference type="RefSeq" id="XP_003239834.1">
    <property type="nucleotide sequence ID" value="XM_003239786.1"/>
</dbReference>
<organism evidence="1 2">
    <name type="scientific">Cryptomonas paramaecium</name>
    <dbReference type="NCBI Taxonomy" id="2898"/>
    <lineage>
        <taxon>Eukaryota</taxon>
        <taxon>Cryptophyceae</taxon>
        <taxon>Cryptomonadales</taxon>
        <taxon>Cryptomonadaceae</taxon>
        <taxon>Cryptomonas</taxon>
    </lineage>
</organism>